<keyword evidence="11" id="KW-0624">Polysaccharide degradation</keyword>
<evidence type="ECO:0000313" key="18">
    <source>
        <dbReference type="Proteomes" id="UP001338125"/>
    </source>
</evidence>
<evidence type="ECO:0000313" key="17">
    <source>
        <dbReference type="EMBL" id="KAK5997715.1"/>
    </source>
</evidence>
<evidence type="ECO:0000256" key="6">
    <source>
        <dbReference type="ARBA" id="ARBA00022801"/>
    </source>
</evidence>
<comment type="similarity">
    <text evidence="13">Belongs to the glycosyl hydrolase 18 family.</text>
</comment>
<comment type="caution">
    <text evidence="17">The sequence shown here is derived from an EMBL/GenBank/DDBJ whole genome shotgun (WGS) entry which is preliminary data.</text>
</comment>
<feature type="compositionally biased region" description="Low complexity" evidence="14">
    <location>
        <begin position="333"/>
        <end position="343"/>
    </location>
</feature>
<evidence type="ECO:0000256" key="11">
    <source>
        <dbReference type="ARBA" id="ARBA00023326"/>
    </source>
</evidence>
<evidence type="ECO:0000256" key="10">
    <source>
        <dbReference type="ARBA" id="ARBA00023295"/>
    </source>
</evidence>
<dbReference type="InterPro" id="IPR050542">
    <property type="entry name" value="Glycosyl_Hydrlase18_Chitinase"/>
</dbReference>
<evidence type="ECO:0000256" key="3">
    <source>
        <dbReference type="ARBA" id="ARBA00012729"/>
    </source>
</evidence>
<feature type="chain" id="PRO_5045553362" description="chitinase" evidence="15">
    <location>
        <begin position="23"/>
        <end position="469"/>
    </location>
</feature>
<evidence type="ECO:0000256" key="5">
    <source>
        <dbReference type="ARBA" id="ARBA00022669"/>
    </source>
</evidence>
<organism evidence="17 18">
    <name type="scientific">Cladobotryum mycophilum</name>
    <dbReference type="NCBI Taxonomy" id="491253"/>
    <lineage>
        <taxon>Eukaryota</taxon>
        <taxon>Fungi</taxon>
        <taxon>Dikarya</taxon>
        <taxon>Ascomycota</taxon>
        <taxon>Pezizomycotina</taxon>
        <taxon>Sordariomycetes</taxon>
        <taxon>Hypocreomycetidae</taxon>
        <taxon>Hypocreales</taxon>
        <taxon>Hypocreaceae</taxon>
        <taxon>Cladobotryum</taxon>
    </lineage>
</organism>
<dbReference type="EC" id="3.2.1.14" evidence="3"/>
<keyword evidence="7" id="KW-0146">Chitin degradation</keyword>
<accession>A0ABR0T128</accession>
<dbReference type="PROSITE" id="PS51910">
    <property type="entry name" value="GH18_2"/>
    <property type="match status" value="1"/>
</dbReference>
<feature type="compositionally biased region" description="Polar residues" evidence="14">
    <location>
        <begin position="387"/>
        <end position="401"/>
    </location>
</feature>
<dbReference type="SUPFAM" id="SSF51445">
    <property type="entry name" value="(Trans)glycosidases"/>
    <property type="match status" value="1"/>
</dbReference>
<evidence type="ECO:0000256" key="1">
    <source>
        <dbReference type="ARBA" id="ARBA00000822"/>
    </source>
</evidence>
<dbReference type="InterPro" id="IPR001579">
    <property type="entry name" value="Glyco_hydro_18_chit_AS"/>
</dbReference>
<keyword evidence="5" id="KW-0147">Chitin-binding</keyword>
<dbReference type="Pfam" id="PF00704">
    <property type="entry name" value="Glyco_hydro_18"/>
    <property type="match status" value="1"/>
</dbReference>
<reference evidence="17 18" key="1">
    <citation type="submission" date="2024-01" db="EMBL/GenBank/DDBJ databases">
        <title>Complete genome of Cladobotryum mycophilum ATHUM6906.</title>
        <authorList>
            <person name="Christinaki A.C."/>
            <person name="Myridakis A.I."/>
            <person name="Kouvelis V.N."/>
        </authorList>
    </citation>
    <scope>NUCLEOTIDE SEQUENCE [LARGE SCALE GENOMIC DNA]</scope>
    <source>
        <strain evidence="17 18">ATHUM6906</strain>
    </source>
</reference>
<comment type="subcellular location">
    <subcellularLocation>
        <location evidence="2">Secreted</location>
    </subcellularLocation>
</comment>
<keyword evidence="10 12" id="KW-0326">Glycosidase</keyword>
<protein>
    <recommendedName>
        <fullName evidence="3">chitinase</fullName>
        <ecNumber evidence="3">3.2.1.14</ecNumber>
    </recommendedName>
</protein>
<keyword evidence="18" id="KW-1185">Reference proteome</keyword>
<feature type="domain" description="GH18" evidence="16">
    <location>
        <begin position="30"/>
        <end position="324"/>
    </location>
</feature>
<keyword evidence="4" id="KW-0964">Secreted</keyword>
<evidence type="ECO:0000256" key="8">
    <source>
        <dbReference type="ARBA" id="ARBA00023026"/>
    </source>
</evidence>
<feature type="region of interest" description="Disordered" evidence="14">
    <location>
        <begin position="320"/>
        <end position="343"/>
    </location>
</feature>
<keyword evidence="8" id="KW-0843">Virulence</keyword>
<dbReference type="InterPro" id="IPR017853">
    <property type="entry name" value="GH"/>
</dbReference>
<evidence type="ECO:0000256" key="7">
    <source>
        <dbReference type="ARBA" id="ARBA00023024"/>
    </source>
</evidence>
<dbReference type="PANTHER" id="PTHR45708">
    <property type="entry name" value="ENDOCHITINASE"/>
    <property type="match status" value="1"/>
</dbReference>
<evidence type="ECO:0000256" key="14">
    <source>
        <dbReference type="SAM" id="MobiDB-lite"/>
    </source>
</evidence>
<dbReference type="EMBL" id="JAVFKD010000001">
    <property type="protein sequence ID" value="KAK5997715.1"/>
    <property type="molecule type" value="Genomic_DNA"/>
</dbReference>
<evidence type="ECO:0000256" key="12">
    <source>
        <dbReference type="RuleBase" id="RU000489"/>
    </source>
</evidence>
<keyword evidence="6 12" id="KW-0378">Hydrolase</keyword>
<proteinExistence type="inferred from homology"/>
<comment type="catalytic activity">
    <reaction evidence="1">
        <text>Random endo-hydrolysis of N-acetyl-beta-D-glucosaminide (1-&gt;4)-beta-linkages in chitin and chitodextrins.</text>
        <dbReference type="EC" id="3.2.1.14"/>
    </reaction>
</comment>
<feature type="signal peptide" evidence="15">
    <location>
        <begin position="1"/>
        <end position="22"/>
    </location>
</feature>
<dbReference type="Proteomes" id="UP001338125">
    <property type="component" value="Unassembled WGS sequence"/>
</dbReference>
<dbReference type="PROSITE" id="PS01095">
    <property type="entry name" value="GH18_1"/>
    <property type="match status" value="1"/>
</dbReference>
<sequence>MPSTLLSASFAALLALLPAAQAGFDPNSAKNLAVYWGQNSYGQVGSQQRLSYYCQNGAGINIIPISFLESIRNPLINLANAGDNCTTFPGTQLLNCPQVEEDIKECQSTYGKTIMLSIGGATYTEGGFSSASVAVAAAQNIWAMFGPVQSGNSAMRPFGSAVVDGFDFDFESTVQNMEPFVEELRTLIDQASGKHYLSAAPQCPYPDLADESFINGQVDIDWVQVQFYNNFCGVGQYPTNWNFDTWDNWAKNVSANKNAKVLIGIPANVGGAGGGSYAHGAQLAGAINNGKTYSSFGGVMAWDMSQLFNNQGFLAEILGDLGSSPPPPPPPTTTTTSTTTTMTSTTMTTITTKPAGPTNPPAAFPNGVNAVVMGTPAQPSAWLHTPASRSVSGGPSASKQATRYRPAPQLARLLSSIPFIVYNSNTQGEHEMVGRNMGASAGTAFVTWSTRGHCLYIVSTLALNIFWIL</sequence>
<evidence type="ECO:0000256" key="2">
    <source>
        <dbReference type="ARBA" id="ARBA00004613"/>
    </source>
</evidence>
<dbReference type="Gene3D" id="3.20.20.80">
    <property type="entry name" value="Glycosidases"/>
    <property type="match status" value="1"/>
</dbReference>
<keyword evidence="9" id="KW-0119">Carbohydrate metabolism</keyword>
<evidence type="ECO:0000259" key="16">
    <source>
        <dbReference type="PROSITE" id="PS51910"/>
    </source>
</evidence>
<gene>
    <name evidence="17" type="ORF">PT974_00071</name>
</gene>
<evidence type="ECO:0000256" key="15">
    <source>
        <dbReference type="SAM" id="SignalP"/>
    </source>
</evidence>
<evidence type="ECO:0000256" key="13">
    <source>
        <dbReference type="RuleBase" id="RU004453"/>
    </source>
</evidence>
<evidence type="ECO:0000256" key="9">
    <source>
        <dbReference type="ARBA" id="ARBA00023277"/>
    </source>
</evidence>
<name>A0ABR0T128_9HYPO</name>
<keyword evidence="15" id="KW-0732">Signal</keyword>
<dbReference type="InterPro" id="IPR001223">
    <property type="entry name" value="Glyco_hydro18_cat"/>
</dbReference>
<dbReference type="PANTHER" id="PTHR45708:SF49">
    <property type="entry name" value="ENDOCHITINASE"/>
    <property type="match status" value="1"/>
</dbReference>
<evidence type="ECO:0000256" key="4">
    <source>
        <dbReference type="ARBA" id="ARBA00022525"/>
    </source>
</evidence>
<feature type="region of interest" description="Disordered" evidence="14">
    <location>
        <begin position="384"/>
        <end position="403"/>
    </location>
</feature>